<keyword evidence="2" id="KW-0223">Dioxygenase</keyword>
<comment type="caution">
    <text evidence="2">The sequence shown here is derived from an EMBL/GenBank/DDBJ whole genome shotgun (WGS) entry which is preliminary data.</text>
</comment>
<evidence type="ECO:0000313" key="2">
    <source>
        <dbReference type="EMBL" id="EEE08827.1"/>
    </source>
</evidence>
<name>B9BLL0_9BURK</name>
<evidence type="ECO:0000313" key="3">
    <source>
        <dbReference type="Proteomes" id="UP000004535"/>
    </source>
</evidence>
<feature type="domain" description="VOC" evidence="1">
    <location>
        <begin position="159"/>
        <end position="282"/>
    </location>
</feature>
<sequence length="316" mass="34708">MSACTSPDETTREISRMSTVTELGYVGIEASDLAGWERFGVELLGMQRASRTDTSLSLRMDGKAHRWIVEAGSADDLAFTGYGCETDADLDAIVARLRAAGSKVDKGDAALAAARKVRRIAVTADPLGNRIELYVGLAEADTAFASDRLVSGFVTGAGGAGHQVLMERGMDRQVLVDWYGLLGFRITDVIDQQLAPGIVASVTFMRCNGRHHTVALANMPFPKRMHHFMVEVADMNDVGLAYDRCMDAKQRFEMTLGLHPNDRMFSFYVRTPSDFNVEVGWGGLTVDDATWQVQHLDRLSTWGHRPPHVVADLLRS</sequence>
<feature type="domain" description="VOC" evidence="1">
    <location>
        <begin position="22"/>
        <end position="136"/>
    </location>
</feature>
<gene>
    <name evidence="2" type="ORF">BURMUCGD2_5968</name>
</gene>
<dbReference type="CDD" id="cd07252">
    <property type="entry name" value="BphC1-RGP6_N_like"/>
    <property type="match status" value="1"/>
</dbReference>
<dbReference type="PROSITE" id="PS51819">
    <property type="entry name" value="VOC"/>
    <property type="match status" value="2"/>
</dbReference>
<dbReference type="EC" id="1.13.11.39" evidence="2"/>
<dbReference type="Pfam" id="PF00903">
    <property type="entry name" value="Glyoxalase"/>
    <property type="match status" value="1"/>
</dbReference>
<reference evidence="2 3" key="1">
    <citation type="journal article" date="2012" name="J. Bacteriol.">
        <title>Draft Genome Sequence Determination for Cystic Fibrosis and Chronic Granulomatous Disease Burkholderia multivorans Isolates.</title>
        <authorList>
            <person name="Varga J.J."/>
            <person name="Losada L."/>
            <person name="Zelazny A.M."/>
            <person name="Brinkac L."/>
            <person name="Harkins D."/>
            <person name="Radune D."/>
            <person name="Hostetler J."/>
            <person name="Sampaio E.P."/>
            <person name="Ronning C.M."/>
            <person name="Nierman W.C."/>
            <person name="Greenberg D.E."/>
            <person name="Holland S.M."/>
            <person name="Goldberg J.B."/>
        </authorList>
    </citation>
    <scope>NUCLEOTIDE SEQUENCE [LARGE SCALE GENOMIC DNA]</scope>
    <source>
        <strain evidence="2 3">CGD2</strain>
    </source>
</reference>
<dbReference type="Pfam" id="PF22632">
    <property type="entry name" value="BphC_D1"/>
    <property type="match status" value="1"/>
</dbReference>
<dbReference type="SUPFAM" id="SSF54593">
    <property type="entry name" value="Glyoxalase/Bleomycin resistance protein/Dihydroxybiphenyl dioxygenase"/>
    <property type="match status" value="1"/>
</dbReference>
<dbReference type="EMBL" id="ACFC01000002">
    <property type="protein sequence ID" value="EEE08827.1"/>
    <property type="molecule type" value="Genomic_DNA"/>
</dbReference>
<dbReference type="GO" id="GO:0018583">
    <property type="term" value="F:biphenyl-2,3-diol 1,2-dioxygenase activity"/>
    <property type="evidence" value="ECO:0007669"/>
    <property type="project" value="UniProtKB-EC"/>
</dbReference>
<dbReference type="InterPro" id="IPR037523">
    <property type="entry name" value="VOC_core"/>
</dbReference>
<evidence type="ECO:0000259" key="1">
    <source>
        <dbReference type="PROSITE" id="PS51819"/>
    </source>
</evidence>
<protein>
    <submittedName>
        <fullName evidence="2">Biphenyl-2,3-diol 1,2-dioxygenase (23ohbp oxygenase)(2,3-dihydroxybiphenyl dioxygenase) (Dhbd)</fullName>
        <ecNumber evidence="2">1.13.11.39</ecNumber>
    </submittedName>
</protein>
<dbReference type="Gene3D" id="3.10.180.10">
    <property type="entry name" value="2,3-Dihydroxybiphenyl 1,2-Dioxygenase, domain 1"/>
    <property type="match status" value="2"/>
</dbReference>
<organism evidence="2 3">
    <name type="scientific">Burkholderia multivorans CGD2</name>
    <dbReference type="NCBI Taxonomy" id="513052"/>
    <lineage>
        <taxon>Bacteria</taxon>
        <taxon>Pseudomonadati</taxon>
        <taxon>Pseudomonadota</taxon>
        <taxon>Betaproteobacteria</taxon>
        <taxon>Burkholderiales</taxon>
        <taxon>Burkholderiaceae</taxon>
        <taxon>Burkholderia</taxon>
        <taxon>Burkholderia cepacia complex</taxon>
    </lineage>
</organism>
<dbReference type="AlphaFoldDB" id="B9BLL0"/>
<dbReference type="Proteomes" id="UP000004535">
    <property type="component" value="Unassembled WGS sequence"/>
</dbReference>
<dbReference type="InterPro" id="IPR029068">
    <property type="entry name" value="Glyas_Bleomycin-R_OHBP_Dase"/>
</dbReference>
<dbReference type="InterPro" id="IPR004360">
    <property type="entry name" value="Glyas_Fos-R_dOase_dom"/>
</dbReference>
<accession>B9BLL0</accession>
<dbReference type="CDD" id="cd07237">
    <property type="entry name" value="BphC1-RGP6_C_like"/>
    <property type="match status" value="1"/>
</dbReference>
<proteinExistence type="predicted"/>
<keyword evidence="2" id="KW-0560">Oxidoreductase</keyword>